<evidence type="ECO:0000256" key="2">
    <source>
        <dbReference type="RuleBase" id="RU003457"/>
    </source>
</evidence>
<comment type="similarity">
    <text evidence="1 2">Belongs to the pirin family.</text>
</comment>
<feature type="compositionally biased region" description="Polar residues" evidence="3">
    <location>
        <begin position="322"/>
        <end position="333"/>
    </location>
</feature>
<evidence type="ECO:0000256" key="1">
    <source>
        <dbReference type="ARBA" id="ARBA00008416"/>
    </source>
</evidence>
<dbReference type="Pfam" id="PF02678">
    <property type="entry name" value="Pirin"/>
    <property type="match status" value="1"/>
</dbReference>
<dbReference type="GeneID" id="106467520"/>
<protein>
    <submittedName>
        <fullName evidence="7 8">Pirin-like protein</fullName>
    </submittedName>
</protein>
<dbReference type="RefSeq" id="XP_022252125.1">
    <property type="nucleotide sequence ID" value="XM_022396417.1"/>
</dbReference>
<sequence>MPHIVHRTVSRTASLRVQKEGGGFLVRKVIGGVIDSCDPFLLLDHIGPVTYKPGEALGAPDHPHRGFETVTYVIQGGVKHEDSAGNKGELRSGWVQWMRAGSGLVHSEMPTEDLIRDGGTWEGFQLWINLPSKDKMIPPSYKDIPPESIPVVEDPQGGATVKVIAGECKGTKGAITTHSPILFLDIHLKPGSSFTHEIPPSYNGFAYVWRGTGHLGHDFQLAKTGTVGVLTQEGSVFLMKAEENEECNVLLVAGQPLDEPVVRYGPFVMTTDEEIQQAIEDYRNGKLGFVHQPDGASGGTPSADFSNQDVCAPLSAGPHSFGDTSNGTSGEHA</sequence>
<dbReference type="RefSeq" id="XP_013783341.1">
    <property type="nucleotide sequence ID" value="XM_013927887.2"/>
</dbReference>
<evidence type="ECO:0000259" key="4">
    <source>
        <dbReference type="Pfam" id="PF02678"/>
    </source>
</evidence>
<dbReference type="InterPro" id="IPR011051">
    <property type="entry name" value="RmlC_Cupin_sf"/>
</dbReference>
<evidence type="ECO:0000313" key="7">
    <source>
        <dbReference type="RefSeq" id="XP_013783341.1"/>
    </source>
</evidence>
<name>A0ABM1T8B9_LIMPO</name>
<evidence type="ECO:0000313" key="8">
    <source>
        <dbReference type="RefSeq" id="XP_022252125.1"/>
    </source>
</evidence>
<keyword evidence="6" id="KW-1185">Reference proteome</keyword>
<reference evidence="7 8" key="1">
    <citation type="submission" date="2025-05" db="UniProtKB">
        <authorList>
            <consortium name="RefSeq"/>
        </authorList>
    </citation>
    <scope>IDENTIFICATION</scope>
    <source>
        <tissue evidence="7 8">Muscle</tissue>
    </source>
</reference>
<feature type="domain" description="Pirin C-terminal" evidence="5">
    <location>
        <begin position="184"/>
        <end position="287"/>
    </location>
</feature>
<dbReference type="InterPro" id="IPR014710">
    <property type="entry name" value="RmlC-like_jellyroll"/>
</dbReference>
<dbReference type="CDD" id="cd02909">
    <property type="entry name" value="cupin_pirin_N"/>
    <property type="match status" value="1"/>
</dbReference>
<dbReference type="Gene3D" id="2.60.120.10">
    <property type="entry name" value="Jelly Rolls"/>
    <property type="match status" value="2"/>
</dbReference>
<gene>
    <name evidence="7 8" type="primary">LOC106467520</name>
</gene>
<feature type="region of interest" description="Disordered" evidence="3">
    <location>
        <begin position="290"/>
        <end position="309"/>
    </location>
</feature>
<evidence type="ECO:0000259" key="5">
    <source>
        <dbReference type="Pfam" id="PF05726"/>
    </source>
</evidence>
<evidence type="ECO:0000256" key="3">
    <source>
        <dbReference type="SAM" id="MobiDB-lite"/>
    </source>
</evidence>
<feature type="compositionally biased region" description="Polar residues" evidence="3">
    <location>
        <begin position="299"/>
        <end position="309"/>
    </location>
</feature>
<dbReference type="InterPro" id="IPR012093">
    <property type="entry name" value="Pirin"/>
</dbReference>
<accession>A0ABM1T8B9</accession>
<dbReference type="Pfam" id="PF05726">
    <property type="entry name" value="Pirin_C"/>
    <property type="match status" value="1"/>
</dbReference>
<dbReference type="PIRSF" id="PIRSF006232">
    <property type="entry name" value="Pirin"/>
    <property type="match status" value="1"/>
</dbReference>
<dbReference type="CDD" id="cd02247">
    <property type="entry name" value="cupin_pirin_C"/>
    <property type="match status" value="1"/>
</dbReference>
<feature type="domain" description="Pirin N-terminal" evidence="4">
    <location>
        <begin position="31"/>
        <end position="128"/>
    </location>
</feature>
<dbReference type="Proteomes" id="UP000694941">
    <property type="component" value="Unplaced"/>
</dbReference>
<dbReference type="InterPro" id="IPR003829">
    <property type="entry name" value="Pirin_N_dom"/>
</dbReference>
<dbReference type="PANTHER" id="PTHR13903">
    <property type="entry name" value="PIRIN-RELATED"/>
    <property type="match status" value="1"/>
</dbReference>
<dbReference type="PANTHER" id="PTHR13903:SF31">
    <property type="entry name" value="CUPIN-DOMAIN CONTAINING PROTEIN"/>
    <property type="match status" value="1"/>
</dbReference>
<evidence type="ECO:0000313" key="6">
    <source>
        <dbReference type="Proteomes" id="UP000694941"/>
    </source>
</evidence>
<dbReference type="InterPro" id="IPR008778">
    <property type="entry name" value="Pirin_C_dom"/>
</dbReference>
<feature type="region of interest" description="Disordered" evidence="3">
    <location>
        <begin position="314"/>
        <end position="333"/>
    </location>
</feature>
<organism evidence="6 8">
    <name type="scientific">Limulus polyphemus</name>
    <name type="common">Atlantic horseshoe crab</name>
    <dbReference type="NCBI Taxonomy" id="6850"/>
    <lineage>
        <taxon>Eukaryota</taxon>
        <taxon>Metazoa</taxon>
        <taxon>Ecdysozoa</taxon>
        <taxon>Arthropoda</taxon>
        <taxon>Chelicerata</taxon>
        <taxon>Merostomata</taxon>
        <taxon>Xiphosura</taxon>
        <taxon>Limulidae</taxon>
        <taxon>Limulus</taxon>
    </lineage>
</organism>
<proteinExistence type="inferred from homology"/>
<dbReference type="SUPFAM" id="SSF51182">
    <property type="entry name" value="RmlC-like cupins"/>
    <property type="match status" value="1"/>
</dbReference>